<evidence type="ECO:0000256" key="1">
    <source>
        <dbReference type="ARBA" id="ARBA00004651"/>
    </source>
</evidence>
<gene>
    <name evidence="14" type="primary">LOC102377845</name>
</gene>
<keyword evidence="2" id="KW-1003">Cell membrane</keyword>
<comment type="subcellular location">
    <subcellularLocation>
        <location evidence="1">Cell membrane</location>
        <topology evidence="1">Multi-pass membrane protein</topology>
    </subcellularLocation>
</comment>
<dbReference type="PANTHER" id="PTHR45822:SF5">
    <property type="entry name" value="FREE FATTY ACID RECEPTOR 2"/>
    <property type="match status" value="1"/>
</dbReference>
<protein>
    <submittedName>
        <fullName evidence="14">Free fatty acid receptor 2-like</fullName>
    </submittedName>
</protein>
<dbReference type="GO" id="GO:0005886">
    <property type="term" value="C:plasma membrane"/>
    <property type="evidence" value="ECO:0007669"/>
    <property type="project" value="UniProtKB-SubCell"/>
</dbReference>
<feature type="domain" description="G-protein coupled receptors family 1 profile" evidence="12">
    <location>
        <begin position="66"/>
        <end position="309"/>
    </location>
</feature>
<dbReference type="PANTHER" id="PTHR45822">
    <property type="entry name" value="FREE FATTY ACID RECEPTOR 2-RELATED"/>
    <property type="match status" value="1"/>
</dbReference>
<dbReference type="Pfam" id="PF00001">
    <property type="entry name" value="7tm_1"/>
    <property type="match status" value="1"/>
</dbReference>
<dbReference type="PROSITE" id="PS00237">
    <property type="entry name" value="G_PROTEIN_RECEP_F1_1"/>
    <property type="match status" value="1"/>
</dbReference>
<evidence type="ECO:0000256" key="6">
    <source>
        <dbReference type="ARBA" id="ARBA00023136"/>
    </source>
</evidence>
<evidence type="ECO:0000313" key="14">
    <source>
        <dbReference type="RefSeq" id="XP_006034573.3"/>
    </source>
</evidence>
<evidence type="ECO:0000256" key="11">
    <source>
        <dbReference type="SAM" id="Phobius"/>
    </source>
</evidence>
<dbReference type="InterPro" id="IPR013312">
    <property type="entry name" value="GPR40-rel_orph"/>
</dbReference>
<dbReference type="eggNOG" id="ENOG502QQGM">
    <property type="taxonomic scope" value="Eukaryota"/>
</dbReference>
<dbReference type="KEGG" id="asn:102377845"/>
<evidence type="ECO:0000256" key="4">
    <source>
        <dbReference type="ARBA" id="ARBA00022989"/>
    </source>
</evidence>
<feature type="transmembrane region" description="Helical" evidence="11">
    <location>
        <begin position="222"/>
        <end position="245"/>
    </location>
</feature>
<evidence type="ECO:0000313" key="13">
    <source>
        <dbReference type="Proteomes" id="UP000189705"/>
    </source>
</evidence>
<dbReference type="GO" id="GO:0004930">
    <property type="term" value="F:G protein-coupled receptor activity"/>
    <property type="evidence" value="ECO:0007669"/>
    <property type="project" value="UniProtKB-KW"/>
</dbReference>
<dbReference type="InterPro" id="IPR000276">
    <property type="entry name" value="GPCR_Rhodpsn"/>
</dbReference>
<feature type="transmembrane region" description="Helical" evidence="11">
    <location>
        <begin position="86"/>
        <end position="105"/>
    </location>
</feature>
<name>A0A1U7SBB3_ALLSI</name>
<feature type="transmembrane region" description="Helical" evidence="11">
    <location>
        <begin position="125"/>
        <end position="146"/>
    </location>
</feature>
<feature type="transmembrane region" description="Helical" evidence="11">
    <location>
        <begin position="48"/>
        <end position="74"/>
    </location>
</feature>
<dbReference type="PRINTS" id="PR01904">
    <property type="entry name" value="GPR40FAMILY"/>
</dbReference>
<proteinExistence type="inferred from homology"/>
<dbReference type="GeneID" id="102377845"/>
<dbReference type="RefSeq" id="XP_006034573.3">
    <property type="nucleotide sequence ID" value="XM_006034511.3"/>
</dbReference>
<dbReference type="PRINTS" id="PR00237">
    <property type="entry name" value="GPCRRHODOPSN"/>
</dbReference>
<dbReference type="InParanoid" id="A0A1U7SBB3"/>
<keyword evidence="5 9" id="KW-0297">G-protein coupled receptor</keyword>
<reference evidence="14" key="1">
    <citation type="submission" date="2025-08" db="UniProtKB">
        <authorList>
            <consortium name="RefSeq"/>
        </authorList>
    </citation>
    <scope>IDENTIFICATION</scope>
</reference>
<evidence type="ECO:0000256" key="8">
    <source>
        <dbReference type="ARBA" id="ARBA00023224"/>
    </source>
</evidence>
<dbReference type="CDD" id="cd15170">
    <property type="entry name" value="7tmA_FFAR2_FFAR3"/>
    <property type="match status" value="1"/>
</dbReference>
<dbReference type="PROSITE" id="PS50262">
    <property type="entry name" value="G_PROTEIN_RECEP_F1_2"/>
    <property type="match status" value="1"/>
</dbReference>
<dbReference type="Proteomes" id="UP000189705">
    <property type="component" value="Unplaced"/>
</dbReference>
<evidence type="ECO:0000256" key="5">
    <source>
        <dbReference type="ARBA" id="ARBA00023040"/>
    </source>
</evidence>
<dbReference type="Gene3D" id="1.20.1070.10">
    <property type="entry name" value="Rhodopsin 7-helix transmembrane proteins"/>
    <property type="match status" value="1"/>
</dbReference>
<keyword evidence="6 11" id="KW-0472">Membrane</keyword>
<comment type="similarity">
    <text evidence="9">Belongs to the G-protein coupled receptor 1 family.</text>
</comment>
<feature type="transmembrane region" description="Helical" evidence="11">
    <location>
        <begin position="292"/>
        <end position="311"/>
    </location>
</feature>
<evidence type="ECO:0000256" key="7">
    <source>
        <dbReference type="ARBA" id="ARBA00023170"/>
    </source>
</evidence>
<keyword evidence="7 9" id="KW-0675">Receptor</keyword>
<feature type="region of interest" description="Disordered" evidence="10">
    <location>
        <begin position="338"/>
        <end position="364"/>
    </location>
</feature>
<keyword evidence="8 9" id="KW-0807">Transducer</keyword>
<dbReference type="AlphaFoldDB" id="A0A1U7SBB3"/>
<dbReference type="InterPro" id="IPR017452">
    <property type="entry name" value="GPCR_Rhodpsn_7TM"/>
</dbReference>
<evidence type="ECO:0000256" key="9">
    <source>
        <dbReference type="RuleBase" id="RU000688"/>
    </source>
</evidence>
<evidence type="ECO:0000256" key="2">
    <source>
        <dbReference type="ARBA" id="ARBA00022475"/>
    </source>
</evidence>
<dbReference type="GO" id="GO:0071398">
    <property type="term" value="P:cellular response to fatty acid"/>
    <property type="evidence" value="ECO:0007669"/>
    <property type="project" value="TreeGrafter"/>
</dbReference>
<accession>A0A1U7SBB3</accession>
<dbReference type="SUPFAM" id="SSF81321">
    <property type="entry name" value="Family A G protein-coupled receptor-like"/>
    <property type="match status" value="1"/>
</dbReference>
<keyword evidence="13" id="KW-1185">Reference proteome</keyword>
<sequence length="364" mass="40019">MPTSSAVATSLASQLVDPERTAGFFPLSEMQPTDSARAEAVADPGAPIIGLVLAIYIITFITGLPTNLLALVTFVRQVRHRPNPGAVLLLSLTVSDLLLLLFLPFKMAEAGTNMTWQLPVILCPITNYCYYTCIYVSTLFLTALGVDRYLSVAFPVQYKLRRRPAYAMAASVAFWVLACAHCSVVFIGTYYRKHGLSQKCYDNFSSDQLHVVLPFRLELSLVLFWLPATITIFCYVNFVRILLALPNIPRRRKHRAVGLAVATLANFVICFAPYNISHVVGFVEKRSPPWRIYALLLSTFNASLDPVVFYFSSNAVRKAFVTCLTSVAGRVRGAGPQGPCLVTSREQGEDTRTGSGDELEGSSG</sequence>
<keyword evidence="3 9" id="KW-0812">Transmembrane</keyword>
<evidence type="ECO:0000256" key="10">
    <source>
        <dbReference type="SAM" id="MobiDB-lite"/>
    </source>
</evidence>
<evidence type="ECO:0000256" key="3">
    <source>
        <dbReference type="ARBA" id="ARBA00022692"/>
    </source>
</evidence>
<organism evidence="13 14">
    <name type="scientific">Alligator sinensis</name>
    <name type="common">Chinese alligator</name>
    <dbReference type="NCBI Taxonomy" id="38654"/>
    <lineage>
        <taxon>Eukaryota</taxon>
        <taxon>Metazoa</taxon>
        <taxon>Chordata</taxon>
        <taxon>Craniata</taxon>
        <taxon>Vertebrata</taxon>
        <taxon>Euteleostomi</taxon>
        <taxon>Archelosauria</taxon>
        <taxon>Archosauria</taxon>
        <taxon>Crocodylia</taxon>
        <taxon>Alligatoridae</taxon>
        <taxon>Alligatorinae</taxon>
        <taxon>Alligator</taxon>
    </lineage>
</organism>
<evidence type="ECO:0000259" key="12">
    <source>
        <dbReference type="PROSITE" id="PS50262"/>
    </source>
</evidence>
<feature type="transmembrane region" description="Helical" evidence="11">
    <location>
        <begin position="257"/>
        <end position="276"/>
    </location>
</feature>
<keyword evidence="4 11" id="KW-1133">Transmembrane helix</keyword>
<feature type="transmembrane region" description="Helical" evidence="11">
    <location>
        <begin position="166"/>
        <end position="191"/>
    </location>
</feature>